<evidence type="ECO:0000256" key="1">
    <source>
        <dbReference type="SAM" id="Phobius"/>
    </source>
</evidence>
<evidence type="ECO:0000313" key="3">
    <source>
        <dbReference type="Proteomes" id="UP001150531"/>
    </source>
</evidence>
<name>A0ABT5PLM0_9PSED</name>
<gene>
    <name evidence="2" type="ORF">M5G18_08785</name>
</gene>
<keyword evidence="1" id="KW-1133">Transmembrane helix</keyword>
<dbReference type="RefSeq" id="WP_273897552.1">
    <property type="nucleotide sequence ID" value="NZ_JAMDGS010000005.1"/>
</dbReference>
<keyword evidence="3" id="KW-1185">Reference proteome</keyword>
<feature type="transmembrane region" description="Helical" evidence="1">
    <location>
        <begin position="26"/>
        <end position="44"/>
    </location>
</feature>
<dbReference type="Proteomes" id="UP001150531">
    <property type="component" value="Unassembled WGS sequence"/>
</dbReference>
<keyword evidence="1" id="KW-0472">Membrane</keyword>
<comment type="caution">
    <text evidence="2">The sequence shown here is derived from an EMBL/GenBank/DDBJ whole genome shotgun (WGS) entry which is preliminary data.</text>
</comment>
<organism evidence="2 3">
    <name type="scientific">Pseudomonas aphyarum</name>
    <dbReference type="NCBI Taxonomy" id="2942629"/>
    <lineage>
        <taxon>Bacteria</taxon>
        <taxon>Pseudomonadati</taxon>
        <taxon>Pseudomonadota</taxon>
        <taxon>Gammaproteobacteria</taxon>
        <taxon>Pseudomonadales</taxon>
        <taxon>Pseudomonadaceae</taxon>
        <taxon>Pseudomonas</taxon>
    </lineage>
</organism>
<protein>
    <submittedName>
        <fullName evidence="2">Uncharacterized protein</fullName>
    </submittedName>
</protein>
<keyword evidence="1" id="KW-0812">Transmembrane</keyword>
<proteinExistence type="predicted"/>
<accession>A0ABT5PLM0</accession>
<reference evidence="2" key="1">
    <citation type="submission" date="2022-05" db="EMBL/GenBank/DDBJ databases">
        <title>Novel Pseudomonas spp. Isolated from a Rainbow Trout Aquaculture Facility.</title>
        <authorList>
            <person name="Testerman T."/>
            <person name="Graf J."/>
        </authorList>
    </citation>
    <scope>NUCLEOTIDE SEQUENCE</scope>
    <source>
        <strain evidence="2">ID386</strain>
    </source>
</reference>
<dbReference type="EMBL" id="JAMDGS010000005">
    <property type="protein sequence ID" value="MDD1124685.1"/>
    <property type="molecule type" value="Genomic_DNA"/>
</dbReference>
<evidence type="ECO:0000313" key="2">
    <source>
        <dbReference type="EMBL" id="MDD1124685.1"/>
    </source>
</evidence>
<sequence length="136" mass="15010">MDVWHMISQIAQWLGEKHSSHGRWSYGYMAVLNAAVGVGTWVVARELMAKRKALKDRVTTTLASGSLTATSFAEEGGQQVRFTGVLLEEEGTYTVTLTRQNVQGSVVSSSDGLHSLEEVEAYLRGTTPFILSDFRR</sequence>